<organism evidence="2">
    <name type="scientific">Timema shepardi</name>
    <name type="common">Walking stick</name>
    <dbReference type="NCBI Taxonomy" id="629360"/>
    <lineage>
        <taxon>Eukaryota</taxon>
        <taxon>Metazoa</taxon>
        <taxon>Ecdysozoa</taxon>
        <taxon>Arthropoda</taxon>
        <taxon>Hexapoda</taxon>
        <taxon>Insecta</taxon>
        <taxon>Pterygota</taxon>
        <taxon>Neoptera</taxon>
        <taxon>Polyneoptera</taxon>
        <taxon>Phasmatodea</taxon>
        <taxon>Timematodea</taxon>
        <taxon>Timematoidea</taxon>
        <taxon>Timematidae</taxon>
        <taxon>Timema</taxon>
    </lineage>
</organism>
<gene>
    <name evidence="2" type="ORF">TSIB3V08_LOCUS9501</name>
</gene>
<feature type="region of interest" description="Disordered" evidence="1">
    <location>
        <begin position="1"/>
        <end position="23"/>
    </location>
</feature>
<proteinExistence type="predicted"/>
<protein>
    <submittedName>
        <fullName evidence="2">Uncharacterized protein</fullName>
    </submittedName>
</protein>
<reference evidence="2" key="1">
    <citation type="submission" date="2020-11" db="EMBL/GenBank/DDBJ databases">
        <authorList>
            <person name="Tran Van P."/>
        </authorList>
    </citation>
    <scope>NUCLEOTIDE SEQUENCE</scope>
</reference>
<evidence type="ECO:0000256" key="1">
    <source>
        <dbReference type="SAM" id="MobiDB-lite"/>
    </source>
</evidence>
<evidence type="ECO:0000313" key="2">
    <source>
        <dbReference type="EMBL" id="CAD7265462.1"/>
    </source>
</evidence>
<name>A0A7R9G486_TIMSH</name>
<accession>A0A7R9G486</accession>
<sequence>MRARAPGSPGPGNILPIISPPPRGKPERMYSNFKLAESAKYNEVMAVFDKHCMPQKTTVYESINMDTFFEYTQDESQSINYLYDEPYMSRDNNWEEEIIQDHFGIIDLYDLCLEPSLRDGFSQPTKVNWLLIRALVCHSRLARSRFWIESEVTFLVVPPRLGVGNRIARFSCSGAIVKVTNSRQELWRSCVSTRGGGKED</sequence>
<dbReference type="EMBL" id="OC005540">
    <property type="protein sequence ID" value="CAD7265462.1"/>
    <property type="molecule type" value="Genomic_DNA"/>
</dbReference>
<dbReference type="AlphaFoldDB" id="A0A7R9G486"/>